<evidence type="ECO:0000256" key="1">
    <source>
        <dbReference type="SAM" id="Coils"/>
    </source>
</evidence>
<reference evidence="2 3" key="1">
    <citation type="journal article" date="2019" name="Environ. Microbiol.">
        <title>An active ?-lactamase is a part of an orchestrated cell wall stress resistance network of Bacillus subtilis and related rhizosphere species.</title>
        <authorList>
            <person name="Bucher T."/>
            <person name="Keren-Paz A."/>
            <person name="Hausser J."/>
            <person name="Olender T."/>
            <person name="Cytryn E."/>
            <person name="Kolodkin-Gal I."/>
        </authorList>
    </citation>
    <scope>NUCLEOTIDE SEQUENCE [LARGE SCALE GENOMIC DNA]</scope>
    <source>
        <strain evidence="2 3">I5</strain>
    </source>
</reference>
<name>A0A4U2ZKH9_9BACI</name>
<evidence type="ECO:0000313" key="3">
    <source>
        <dbReference type="Proteomes" id="UP000305222"/>
    </source>
</evidence>
<dbReference type="AlphaFoldDB" id="A0A4U2ZKH9"/>
<protein>
    <submittedName>
        <fullName evidence="2">AAA family ATPase</fullName>
    </submittedName>
</protein>
<gene>
    <name evidence="2" type="ORF">FC699_38235</name>
</gene>
<organism evidence="2 3">
    <name type="scientific">Bacillus wiedmannii</name>
    <dbReference type="NCBI Taxonomy" id="1890302"/>
    <lineage>
        <taxon>Bacteria</taxon>
        <taxon>Bacillati</taxon>
        <taxon>Bacillota</taxon>
        <taxon>Bacilli</taxon>
        <taxon>Bacillales</taxon>
        <taxon>Bacillaceae</taxon>
        <taxon>Bacillus</taxon>
        <taxon>Bacillus cereus group</taxon>
    </lineage>
</organism>
<feature type="non-terminal residue" evidence="2">
    <location>
        <position position="67"/>
    </location>
</feature>
<dbReference type="EMBL" id="SZON01004086">
    <property type="protein sequence ID" value="TKI74141.1"/>
    <property type="molecule type" value="Genomic_DNA"/>
</dbReference>
<keyword evidence="1" id="KW-0175">Coiled coil</keyword>
<sequence length="67" mass="8214">MNNIFEEELQRMKDTLRTMDDQLEQLENIPIYYGDDFKEQILESMRESNRQNLRIGVHEPYFGRLDF</sequence>
<proteinExistence type="predicted"/>
<dbReference type="Proteomes" id="UP000305222">
    <property type="component" value="Unassembled WGS sequence"/>
</dbReference>
<comment type="caution">
    <text evidence="2">The sequence shown here is derived from an EMBL/GenBank/DDBJ whole genome shotgun (WGS) entry which is preliminary data.</text>
</comment>
<accession>A0A4U2ZKH9</accession>
<evidence type="ECO:0000313" key="2">
    <source>
        <dbReference type="EMBL" id="TKI74141.1"/>
    </source>
</evidence>
<feature type="coiled-coil region" evidence="1">
    <location>
        <begin position="2"/>
        <end position="29"/>
    </location>
</feature>